<dbReference type="InterPro" id="IPR006139">
    <property type="entry name" value="D-isomer_2_OHA_DH_cat_dom"/>
</dbReference>
<dbReference type="PROSITE" id="PS51671">
    <property type="entry name" value="ACT"/>
    <property type="match status" value="1"/>
</dbReference>
<evidence type="ECO:0000256" key="4">
    <source>
        <dbReference type="ARBA" id="ARBA00021582"/>
    </source>
</evidence>
<evidence type="ECO:0000256" key="1">
    <source>
        <dbReference type="ARBA" id="ARBA00003800"/>
    </source>
</evidence>
<dbReference type="SUPFAM" id="SSF143548">
    <property type="entry name" value="Serine metabolism enzymes domain"/>
    <property type="match status" value="1"/>
</dbReference>
<evidence type="ECO:0000256" key="3">
    <source>
        <dbReference type="ARBA" id="ARBA00005854"/>
    </source>
</evidence>
<dbReference type="CDD" id="cd04902">
    <property type="entry name" value="ACT_3PGDH-xct"/>
    <property type="match status" value="1"/>
</dbReference>
<dbReference type="InterPro" id="IPR006236">
    <property type="entry name" value="PGDH"/>
</dbReference>
<comment type="similarity">
    <text evidence="3 9">Belongs to the D-isomer specific 2-hydroxyacid dehydrogenase family.</text>
</comment>
<comment type="function">
    <text evidence="1">Catalyzes the reversible oxidation of 3-phospho-D-glycerate to 3-phosphonooxypyruvate, the first step of the phosphorylated L-serine biosynthesis pathway. Also catalyzes the reversible oxidation of 2-hydroxyglutarate to 2-oxoglutarate.</text>
</comment>
<dbReference type="GO" id="GO:0051287">
    <property type="term" value="F:NAD binding"/>
    <property type="evidence" value="ECO:0007669"/>
    <property type="project" value="UniProtKB-UniRule"/>
</dbReference>
<evidence type="ECO:0000256" key="8">
    <source>
        <dbReference type="ARBA" id="ARBA00048731"/>
    </source>
</evidence>
<dbReference type="Pfam" id="PF19304">
    <property type="entry name" value="PGDH_inter"/>
    <property type="match status" value="1"/>
</dbReference>
<evidence type="ECO:0000256" key="5">
    <source>
        <dbReference type="ARBA" id="ARBA00023002"/>
    </source>
</evidence>
<accession>A0A1I7MGT8</accession>
<dbReference type="SUPFAM" id="SSF51735">
    <property type="entry name" value="NAD(P)-binding Rossmann-fold domains"/>
    <property type="match status" value="1"/>
</dbReference>
<dbReference type="UniPathway" id="UPA00135">
    <property type="reaction ID" value="UER00196"/>
</dbReference>
<dbReference type="InterPro" id="IPR006140">
    <property type="entry name" value="D-isomer_DH_NAD-bd"/>
</dbReference>
<dbReference type="FunFam" id="3.40.50.720:FF:000021">
    <property type="entry name" value="D-3-phosphoglycerate dehydrogenase"/>
    <property type="match status" value="1"/>
</dbReference>
<dbReference type="InterPro" id="IPR036291">
    <property type="entry name" value="NAD(P)-bd_dom_sf"/>
</dbReference>
<feature type="domain" description="ACT" evidence="10">
    <location>
        <begin position="466"/>
        <end position="538"/>
    </location>
</feature>
<keyword evidence="12" id="KW-1185">Reference proteome</keyword>
<dbReference type="OrthoDB" id="9793626at2"/>
<reference evidence="11 12" key="1">
    <citation type="submission" date="2016-10" db="EMBL/GenBank/DDBJ databases">
        <authorList>
            <person name="de Groot N.N."/>
        </authorList>
    </citation>
    <scope>NUCLEOTIDE SEQUENCE [LARGE SCALE GENOMIC DNA]</scope>
    <source>
        <strain evidence="11 12">CGMCC 1.7054</strain>
    </source>
</reference>
<keyword evidence="9" id="KW-0718">Serine biosynthesis</keyword>
<sequence length="540" mass="56059">MTPEGGIPVSATKPVVLIAEELSPATVEALGPDFEIRQTDGADRAKLLAQLPEADAVLIRSATKMDQEAIAAASRLKVIARAGVGLDNVDTKAATQAGVMVVNAPTSNILSAAELTCGHILGVARNIAPANRALKAGEWKRSKYSGVELYEKKLGIIGLGRIGTLVAERMKSFGMEILAYDPFVTSARAAQIGAQLVELDELLAQADFITIHMPKTPETVGMISDAQFETMKDTAYVINVARGGLIDEDALARALESGAIGGAAIDVFSTEPATDLDFFAYDNAVVTPHLGASTAEAQEKAGISVAKSVRLALAGELVPDAVNVAGGVIHPDVRPGIPLAEKLGRILTALTAGDSLTAVELVVAGEIADKDVKSLQLAALKGLFTDVVSDQVSYVNAPVLAEQRGIETRLTTTPESPAYRNTVTLKGATSDGTQVSVSGTLTGPKQIQKVVGIDGYDLEVTMAEHLLVFRYTDRPGVIGTIGQVLGEQGVNIAGMDVSRQVEGGEAMAILTLDATLPAGVAQQVGEAIGAAKVAGIDLED</sequence>
<dbReference type="InterPro" id="IPR029009">
    <property type="entry name" value="ASB_dom_sf"/>
</dbReference>
<proteinExistence type="inferred from homology"/>
<evidence type="ECO:0000256" key="7">
    <source>
        <dbReference type="ARBA" id="ARBA00048126"/>
    </source>
</evidence>
<dbReference type="EC" id="1.1.1.95" evidence="9"/>
<evidence type="ECO:0000313" key="12">
    <source>
        <dbReference type="Proteomes" id="UP000198881"/>
    </source>
</evidence>
<protein>
    <recommendedName>
        <fullName evidence="4 9">D-3-phosphoglycerate dehydrogenase</fullName>
        <ecNumber evidence="9">1.1.1.95</ecNumber>
    </recommendedName>
</protein>
<gene>
    <name evidence="11" type="ORF">SAMN04487966_102199</name>
</gene>
<dbReference type="InterPro" id="IPR029753">
    <property type="entry name" value="D-isomer_DH_CS"/>
</dbReference>
<comment type="pathway">
    <text evidence="2 9">Amino-acid biosynthesis; L-serine biosynthesis; L-serine from 3-phospho-D-glycerate: step 1/3.</text>
</comment>
<dbReference type="Pfam" id="PF02826">
    <property type="entry name" value="2-Hacid_dh_C"/>
    <property type="match status" value="1"/>
</dbReference>
<comment type="catalytic activity">
    <reaction evidence="8 9">
        <text>(2R)-3-phosphoglycerate + NAD(+) = 3-phosphooxypyruvate + NADH + H(+)</text>
        <dbReference type="Rhea" id="RHEA:12641"/>
        <dbReference type="ChEBI" id="CHEBI:15378"/>
        <dbReference type="ChEBI" id="CHEBI:18110"/>
        <dbReference type="ChEBI" id="CHEBI:57540"/>
        <dbReference type="ChEBI" id="CHEBI:57945"/>
        <dbReference type="ChEBI" id="CHEBI:58272"/>
        <dbReference type="EC" id="1.1.1.95"/>
    </reaction>
</comment>
<evidence type="ECO:0000256" key="2">
    <source>
        <dbReference type="ARBA" id="ARBA00005216"/>
    </source>
</evidence>
<dbReference type="PANTHER" id="PTHR42938">
    <property type="entry name" value="FORMATE DEHYDROGENASE 1"/>
    <property type="match status" value="1"/>
</dbReference>
<dbReference type="CDD" id="cd12173">
    <property type="entry name" value="PGDH_4"/>
    <property type="match status" value="1"/>
</dbReference>
<dbReference type="STRING" id="574650.SAMN04487966_102199"/>
<evidence type="ECO:0000259" key="10">
    <source>
        <dbReference type="PROSITE" id="PS51671"/>
    </source>
</evidence>
<keyword evidence="5 9" id="KW-0560">Oxidoreductase</keyword>
<evidence type="ECO:0000256" key="9">
    <source>
        <dbReference type="RuleBase" id="RU363003"/>
    </source>
</evidence>
<dbReference type="SUPFAM" id="SSF55021">
    <property type="entry name" value="ACT-like"/>
    <property type="match status" value="1"/>
</dbReference>
<dbReference type="Gene3D" id="3.40.50.720">
    <property type="entry name" value="NAD(P)-binding Rossmann-like Domain"/>
    <property type="match status" value="2"/>
</dbReference>
<dbReference type="InterPro" id="IPR045865">
    <property type="entry name" value="ACT-like_dom_sf"/>
</dbReference>
<dbReference type="InterPro" id="IPR029752">
    <property type="entry name" value="D-isomer_DH_CS1"/>
</dbReference>
<evidence type="ECO:0000256" key="6">
    <source>
        <dbReference type="ARBA" id="ARBA00023027"/>
    </source>
</evidence>
<dbReference type="PROSITE" id="PS00670">
    <property type="entry name" value="D_2_HYDROXYACID_DH_2"/>
    <property type="match status" value="1"/>
</dbReference>
<dbReference type="RefSeq" id="WP_091694538.1">
    <property type="nucleotide sequence ID" value="NZ_FPCG01000002.1"/>
</dbReference>
<dbReference type="Pfam" id="PF01842">
    <property type="entry name" value="ACT"/>
    <property type="match status" value="1"/>
</dbReference>
<dbReference type="Pfam" id="PF00389">
    <property type="entry name" value="2-Hacid_dh"/>
    <property type="match status" value="1"/>
</dbReference>
<keyword evidence="6 9" id="KW-0520">NAD</keyword>
<dbReference type="InterPro" id="IPR045626">
    <property type="entry name" value="PGDH_ASB_dom"/>
</dbReference>
<dbReference type="PROSITE" id="PS00065">
    <property type="entry name" value="D_2_HYDROXYACID_DH_1"/>
    <property type="match status" value="1"/>
</dbReference>
<dbReference type="NCBIfam" id="TIGR01327">
    <property type="entry name" value="PGDH"/>
    <property type="match status" value="1"/>
</dbReference>
<keyword evidence="9" id="KW-0028">Amino-acid biosynthesis</keyword>
<dbReference type="GO" id="GO:0006564">
    <property type="term" value="P:L-serine biosynthetic process"/>
    <property type="evidence" value="ECO:0007669"/>
    <property type="project" value="UniProtKB-UniRule"/>
</dbReference>
<dbReference type="Gene3D" id="3.30.1330.90">
    <property type="entry name" value="D-3-phosphoglycerate dehydrogenase, domain 3"/>
    <property type="match status" value="1"/>
</dbReference>
<dbReference type="SUPFAM" id="SSF52283">
    <property type="entry name" value="Formate/glycerate dehydrogenase catalytic domain-like"/>
    <property type="match status" value="1"/>
</dbReference>
<dbReference type="PROSITE" id="PS00671">
    <property type="entry name" value="D_2_HYDROXYACID_DH_3"/>
    <property type="match status" value="1"/>
</dbReference>
<dbReference type="InterPro" id="IPR002912">
    <property type="entry name" value="ACT_dom"/>
</dbReference>
<dbReference type="EMBL" id="FPCG01000002">
    <property type="protein sequence ID" value="SFV21134.1"/>
    <property type="molecule type" value="Genomic_DNA"/>
</dbReference>
<dbReference type="AlphaFoldDB" id="A0A1I7MGT8"/>
<dbReference type="Gene3D" id="3.30.70.260">
    <property type="match status" value="1"/>
</dbReference>
<evidence type="ECO:0000313" key="11">
    <source>
        <dbReference type="EMBL" id="SFV21134.1"/>
    </source>
</evidence>
<comment type="catalytic activity">
    <reaction evidence="7">
        <text>(R)-2-hydroxyglutarate + NAD(+) = 2-oxoglutarate + NADH + H(+)</text>
        <dbReference type="Rhea" id="RHEA:49612"/>
        <dbReference type="ChEBI" id="CHEBI:15378"/>
        <dbReference type="ChEBI" id="CHEBI:15801"/>
        <dbReference type="ChEBI" id="CHEBI:16810"/>
        <dbReference type="ChEBI" id="CHEBI:57540"/>
        <dbReference type="ChEBI" id="CHEBI:57945"/>
        <dbReference type="EC" id="1.1.1.399"/>
    </reaction>
</comment>
<dbReference type="Proteomes" id="UP000198881">
    <property type="component" value="Unassembled WGS sequence"/>
</dbReference>
<dbReference type="PANTHER" id="PTHR42938:SF47">
    <property type="entry name" value="HYDROXYPYRUVATE REDUCTASE"/>
    <property type="match status" value="1"/>
</dbReference>
<organism evidence="11 12">
    <name type="scientific">Micrococcus terreus</name>
    <dbReference type="NCBI Taxonomy" id="574650"/>
    <lineage>
        <taxon>Bacteria</taxon>
        <taxon>Bacillati</taxon>
        <taxon>Actinomycetota</taxon>
        <taxon>Actinomycetes</taxon>
        <taxon>Micrococcales</taxon>
        <taxon>Micrococcaceae</taxon>
        <taxon>Micrococcus</taxon>
    </lineage>
</organism>
<dbReference type="GO" id="GO:0004617">
    <property type="term" value="F:phosphoglycerate dehydrogenase activity"/>
    <property type="evidence" value="ECO:0007669"/>
    <property type="project" value="UniProtKB-UniRule"/>
</dbReference>
<name>A0A1I7MGT8_9MICC</name>